<organism evidence="9 10">
    <name type="scientific">Zopfia rhizophila CBS 207.26</name>
    <dbReference type="NCBI Taxonomy" id="1314779"/>
    <lineage>
        <taxon>Eukaryota</taxon>
        <taxon>Fungi</taxon>
        <taxon>Dikarya</taxon>
        <taxon>Ascomycota</taxon>
        <taxon>Pezizomycotina</taxon>
        <taxon>Dothideomycetes</taxon>
        <taxon>Dothideomycetes incertae sedis</taxon>
        <taxon>Zopfiaceae</taxon>
        <taxon>Zopfia</taxon>
    </lineage>
</organism>
<dbReference type="Gene3D" id="4.10.240.10">
    <property type="entry name" value="Zn(2)-C6 fungal-type DNA-binding domain"/>
    <property type="match status" value="1"/>
</dbReference>
<evidence type="ECO:0000256" key="2">
    <source>
        <dbReference type="ARBA" id="ARBA00022833"/>
    </source>
</evidence>
<evidence type="ECO:0000256" key="7">
    <source>
        <dbReference type="SAM" id="MobiDB-lite"/>
    </source>
</evidence>
<gene>
    <name evidence="9" type="ORF">K469DRAFT_670795</name>
</gene>
<dbReference type="InterPro" id="IPR007219">
    <property type="entry name" value="XnlR_reg_dom"/>
</dbReference>
<evidence type="ECO:0000256" key="3">
    <source>
        <dbReference type="ARBA" id="ARBA00023015"/>
    </source>
</evidence>
<dbReference type="Proteomes" id="UP000800200">
    <property type="component" value="Unassembled WGS sequence"/>
</dbReference>
<protein>
    <recommendedName>
        <fullName evidence="8">Zn(2)-C6 fungal-type domain-containing protein</fullName>
    </recommendedName>
</protein>
<evidence type="ECO:0000256" key="6">
    <source>
        <dbReference type="ARBA" id="ARBA00023242"/>
    </source>
</evidence>
<accession>A0A6A6DQ29</accession>
<keyword evidence="10" id="KW-1185">Reference proteome</keyword>
<dbReference type="SMART" id="SM00066">
    <property type="entry name" value="GAL4"/>
    <property type="match status" value="1"/>
</dbReference>
<keyword evidence="1" id="KW-0479">Metal-binding</keyword>
<dbReference type="GO" id="GO:0001228">
    <property type="term" value="F:DNA-binding transcription activator activity, RNA polymerase II-specific"/>
    <property type="evidence" value="ECO:0007669"/>
    <property type="project" value="TreeGrafter"/>
</dbReference>
<keyword evidence="3" id="KW-0805">Transcription regulation</keyword>
<dbReference type="SUPFAM" id="SSF57701">
    <property type="entry name" value="Zn2/Cys6 DNA-binding domain"/>
    <property type="match status" value="1"/>
</dbReference>
<dbReference type="PROSITE" id="PS00463">
    <property type="entry name" value="ZN2_CY6_FUNGAL_1"/>
    <property type="match status" value="1"/>
</dbReference>
<evidence type="ECO:0000256" key="5">
    <source>
        <dbReference type="ARBA" id="ARBA00023163"/>
    </source>
</evidence>
<proteinExistence type="predicted"/>
<dbReference type="CDD" id="cd00067">
    <property type="entry name" value="GAL4"/>
    <property type="match status" value="1"/>
</dbReference>
<feature type="region of interest" description="Disordered" evidence="7">
    <location>
        <begin position="89"/>
        <end position="115"/>
    </location>
</feature>
<dbReference type="AlphaFoldDB" id="A0A6A6DQ29"/>
<feature type="compositionally biased region" description="Basic and acidic residues" evidence="7">
    <location>
        <begin position="97"/>
        <end position="115"/>
    </location>
</feature>
<dbReference type="GO" id="GO:0000978">
    <property type="term" value="F:RNA polymerase II cis-regulatory region sequence-specific DNA binding"/>
    <property type="evidence" value="ECO:0007669"/>
    <property type="project" value="TreeGrafter"/>
</dbReference>
<dbReference type="OrthoDB" id="4236860at2759"/>
<keyword evidence="5" id="KW-0804">Transcription</keyword>
<sequence>MDNSSASEIKTRKRKRRAVLSCNICRRRKLKCDRQLPCNRCVNGGILDSCAYDQDAIAVPLKDQPNISVAQHQQFPQFSSQFSKISNSEKSLISQNEARKQDEGHGNVSGREQKDRFHQLESRVAQLEATLFSISRPLSHEAQSTSALPSDSSDSRDKRENGSLMGLFKGHGYATFAYGPTSPVTIIVLFPELRPFMKEVYPNSTLARLQGDLTALEHSARSSKVTPRVLSITSLRSLLPDRATVDLLVRHYFDTFETTYRILHRQTFWIDYQSFWDEQRKPDSDMGAVILSILACAICTSTHKELKYNPNGSTARNKAVLWIKACESWLKQQSNKHRTLSTLQVRCLRLLALKTTCLKTKEIYQEAQAHFAFMKAVGMHRDPSLLRGRCSSFETEIRRRLWATTMELEIQASIDRGTTSSLSCLDYDCAPPRNINDANLNPDITSLPPSSPINTYTETSFLHISTQTAGLRSKLCSLTNNIHCTLEYQDVIRYDQEIQTALEKLPSWSEPASLQARTHLDLQLRQFLVILHTPRALQTQLQETSLHRHAKFACLESSVAVIKRHTNLLESGNPTLCCIRADYYRAALCVCHIAYHASNSPDDLIMQLAKSIFEDIMEKALRLQEERSMRPGRGTHQYWYISAASSLVRMRVDPARATILKQQATDEISKLYYKILALQEDPGEEYLANEVTICDSPTRSAARRNETVPLIAPFPSEKFPSEELRLDAFDFGAMSEWMLDDLWSFNDFPLLQFSN</sequence>
<dbReference type="GO" id="GO:0006351">
    <property type="term" value="P:DNA-templated transcription"/>
    <property type="evidence" value="ECO:0007669"/>
    <property type="project" value="InterPro"/>
</dbReference>
<dbReference type="PROSITE" id="PS50048">
    <property type="entry name" value="ZN2_CY6_FUNGAL_2"/>
    <property type="match status" value="1"/>
</dbReference>
<keyword evidence="2" id="KW-0862">Zinc</keyword>
<dbReference type="GO" id="GO:0005634">
    <property type="term" value="C:nucleus"/>
    <property type="evidence" value="ECO:0007669"/>
    <property type="project" value="TreeGrafter"/>
</dbReference>
<dbReference type="GO" id="GO:0008270">
    <property type="term" value="F:zinc ion binding"/>
    <property type="evidence" value="ECO:0007669"/>
    <property type="project" value="InterPro"/>
</dbReference>
<keyword evidence="6" id="KW-0539">Nucleus</keyword>
<evidence type="ECO:0000256" key="4">
    <source>
        <dbReference type="ARBA" id="ARBA00023125"/>
    </source>
</evidence>
<feature type="region of interest" description="Disordered" evidence="7">
    <location>
        <begin position="142"/>
        <end position="163"/>
    </location>
</feature>
<keyword evidence="4" id="KW-0238">DNA-binding</keyword>
<dbReference type="EMBL" id="ML994651">
    <property type="protein sequence ID" value="KAF2181687.1"/>
    <property type="molecule type" value="Genomic_DNA"/>
</dbReference>
<dbReference type="InterPro" id="IPR001138">
    <property type="entry name" value="Zn2Cys6_DnaBD"/>
</dbReference>
<dbReference type="PANTHER" id="PTHR31944:SF130">
    <property type="entry name" value="ZN(II)2CYS6 TRANSCRIPTION FACTO (EUROFUNG)"/>
    <property type="match status" value="1"/>
</dbReference>
<name>A0A6A6DQ29_9PEZI</name>
<dbReference type="Pfam" id="PF00172">
    <property type="entry name" value="Zn_clus"/>
    <property type="match status" value="1"/>
</dbReference>
<dbReference type="PANTHER" id="PTHR31944">
    <property type="entry name" value="HEME-RESPONSIVE ZINC FINGER TRANSCRIPTION FACTOR HAP1"/>
    <property type="match status" value="1"/>
</dbReference>
<evidence type="ECO:0000313" key="10">
    <source>
        <dbReference type="Proteomes" id="UP000800200"/>
    </source>
</evidence>
<dbReference type="Pfam" id="PF04082">
    <property type="entry name" value="Fungal_trans"/>
    <property type="match status" value="1"/>
</dbReference>
<evidence type="ECO:0000259" key="8">
    <source>
        <dbReference type="PROSITE" id="PS50048"/>
    </source>
</evidence>
<feature type="domain" description="Zn(2)-C6 fungal-type" evidence="8">
    <location>
        <begin position="21"/>
        <end position="52"/>
    </location>
</feature>
<dbReference type="CDD" id="cd12148">
    <property type="entry name" value="fungal_TF_MHR"/>
    <property type="match status" value="1"/>
</dbReference>
<evidence type="ECO:0000256" key="1">
    <source>
        <dbReference type="ARBA" id="ARBA00022723"/>
    </source>
</evidence>
<evidence type="ECO:0000313" key="9">
    <source>
        <dbReference type="EMBL" id="KAF2181687.1"/>
    </source>
</evidence>
<dbReference type="InterPro" id="IPR051430">
    <property type="entry name" value="Fungal_TF_Env_Response"/>
</dbReference>
<reference evidence="9" key="1">
    <citation type="journal article" date="2020" name="Stud. Mycol.">
        <title>101 Dothideomycetes genomes: a test case for predicting lifestyles and emergence of pathogens.</title>
        <authorList>
            <person name="Haridas S."/>
            <person name="Albert R."/>
            <person name="Binder M."/>
            <person name="Bloem J."/>
            <person name="Labutti K."/>
            <person name="Salamov A."/>
            <person name="Andreopoulos B."/>
            <person name="Baker S."/>
            <person name="Barry K."/>
            <person name="Bills G."/>
            <person name="Bluhm B."/>
            <person name="Cannon C."/>
            <person name="Castanera R."/>
            <person name="Culley D."/>
            <person name="Daum C."/>
            <person name="Ezra D."/>
            <person name="Gonzalez J."/>
            <person name="Henrissat B."/>
            <person name="Kuo A."/>
            <person name="Liang C."/>
            <person name="Lipzen A."/>
            <person name="Lutzoni F."/>
            <person name="Magnuson J."/>
            <person name="Mondo S."/>
            <person name="Nolan M."/>
            <person name="Ohm R."/>
            <person name="Pangilinan J."/>
            <person name="Park H.-J."/>
            <person name="Ramirez L."/>
            <person name="Alfaro M."/>
            <person name="Sun H."/>
            <person name="Tritt A."/>
            <person name="Yoshinaga Y."/>
            <person name="Zwiers L.-H."/>
            <person name="Turgeon B."/>
            <person name="Goodwin S."/>
            <person name="Spatafora J."/>
            <person name="Crous P."/>
            <person name="Grigoriev I."/>
        </authorList>
    </citation>
    <scope>NUCLEOTIDE SEQUENCE</scope>
    <source>
        <strain evidence="9">CBS 207.26</strain>
    </source>
</reference>
<dbReference type="InterPro" id="IPR036864">
    <property type="entry name" value="Zn2-C6_fun-type_DNA-bd_sf"/>
</dbReference>